<feature type="region of interest" description="Disordered" evidence="1">
    <location>
        <begin position="65"/>
        <end position="123"/>
    </location>
</feature>
<evidence type="ECO:0000313" key="4">
    <source>
        <dbReference type="Proteomes" id="UP001059596"/>
    </source>
</evidence>
<feature type="chain" id="PRO_5040258164" evidence="2">
    <location>
        <begin position="29"/>
        <end position="215"/>
    </location>
</feature>
<gene>
    <name evidence="3" type="ORF">M5D96_003661</name>
</gene>
<dbReference type="Proteomes" id="UP001059596">
    <property type="component" value="Unassembled WGS sequence"/>
</dbReference>
<dbReference type="AlphaFoldDB" id="A0A9Q0BSN3"/>
<sequence>MNVMGSRLNHLAILGCLLFLLVYVDCRANQEHSPNDRSRHQRPHNLHRPPYEGYDWYKHYERDSDPGKDTNYVKARTGNEKTLGDSPPKDLKEKRQKHLSQKDRDELHDWTTSEEKKGHDHNSQKIVSNAKKIVSVIKAVKERGTITEAERSQLTPELKPAALKIYRKFKDKIKMNPDAYHALEVVIHEIMKTSKGLASKHRRSRHHKHKPEPNL</sequence>
<feature type="compositionally biased region" description="Basic residues" evidence="1">
    <location>
        <begin position="198"/>
        <end position="215"/>
    </location>
</feature>
<evidence type="ECO:0000256" key="2">
    <source>
        <dbReference type="SAM" id="SignalP"/>
    </source>
</evidence>
<name>A0A9Q0BSN3_9MUSC</name>
<dbReference type="EMBL" id="JAMKOV010000002">
    <property type="protein sequence ID" value="KAI8042349.1"/>
    <property type="molecule type" value="Genomic_DNA"/>
</dbReference>
<feature type="region of interest" description="Disordered" evidence="1">
    <location>
        <begin position="194"/>
        <end position="215"/>
    </location>
</feature>
<dbReference type="OrthoDB" id="7870863at2759"/>
<evidence type="ECO:0000313" key="3">
    <source>
        <dbReference type="EMBL" id="KAI8042349.1"/>
    </source>
</evidence>
<proteinExistence type="predicted"/>
<protein>
    <submittedName>
        <fullName evidence="3">Uncharacterized protein</fullName>
    </submittedName>
</protein>
<feature type="signal peptide" evidence="2">
    <location>
        <begin position="1"/>
        <end position="28"/>
    </location>
</feature>
<keyword evidence="2" id="KW-0732">Signal</keyword>
<feature type="compositionally biased region" description="Basic and acidic residues" evidence="1">
    <location>
        <begin position="77"/>
        <end position="93"/>
    </location>
</feature>
<reference evidence="3" key="1">
    <citation type="journal article" date="2023" name="Genome Biol. Evol.">
        <title>Long-read-based Genome Assembly of Drosophila gunungcola Reveals Fewer Chemosensory Genes in Flower-breeding Species.</title>
        <authorList>
            <person name="Negi A."/>
            <person name="Liao B.Y."/>
            <person name="Yeh S.D."/>
        </authorList>
    </citation>
    <scope>NUCLEOTIDE SEQUENCE</scope>
    <source>
        <strain evidence="3">Sukarami</strain>
    </source>
</reference>
<keyword evidence="4" id="KW-1185">Reference proteome</keyword>
<evidence type="ECO:0000256" key="1">
    <source>
        <dbReference type="SAM" id="MobiDB-lite"/>
    </source>
</evidence>
<feature type="region of interest" description="Disordered" evidence="1">
    <location>
        <begin position="31"/>
        <end position="50"/>
    </location>
</feature>
<comment type="caution">
    <text evidence="3">The sequence shown here is derived from an EMBL/GenBank/DDBJ whole genome shotgun (WGS) entry which is preliminary data.</text>
</comment>
<organism evidence="3 4">
    <name type="scientific">Drosophila gunungcola</name>
    <name type="common">fruit fly</name>
    <dbReference type="NCBI Taxonomy" id="103775"/>
    <lineage>
        <taxon>Eukaryota</taxon>
        <taxon>Metazoa</taxon>
        <taxon>Ecdysozoa</taxon>
        <taxon>Arthropoda</taxon>
        <taxon>Hexapoda</taxon>
        <taxon>Insecta</taxon>
        <taxon>Pterygota</taxon>
        <taxon>Neoptera</taxon>
        <taxon>Endopterygota</taxon>
        <taxon>Diptera</taxon>
        <taxon>Brachycera</taxon>
        <taxon>Muscomorpha</taxon>
        <taxon>Ephydroidea</taxon>
        <taxon>Drosophilidae</taxon>
        <taxon>Drosophila</taxon>
        <taxon>Sophophora</taxon>
    </lineage>
</organism>
<accession>A0A9Q0BSN3</accession>
<feature type="compositionally biased region" description="Basic and acidic residues" evidence="1">
    <location>
        <begin position="100"/>
        <end position="123"/>
    </location>
</feature>